<dbReference type="InterPro" id="IPR001965">
    <property type="entry name" value="Znf_PHD"/>
</dbReference>
<evidence type="ECO:0000256" key="6">
    <source>
        <dbReference type="ARBA" id="ARBA00022771"/>
    </source>
</evidence>
<evidence type="ECO:0000259" key="12">
    <source>
        <dbReference type="PROSITE" id="PS50800"/>
    </source>
</evidence>
<feature type="domain" description="SP-RING-type" evidence="13">
    <location>
        <begin position="361"/>
        <end position="442"/>
    </location>
</feature>
<dbReference type="InterPro" id="IPR019786">
    <property type="entry name" value="Zinc_finger_PHD-type_CS"/>
</dbReference>
<dbReference type="SUPFAM" id="SSF57903">
    <property type="entry name" value="FYVE/PHD zinc finger"/>
    <property type="match status" value="1"/>
</dbReference>
<evidence type="ECO:0000259" key="13">
    <source>
        <dbReference type="PROSITE" id="PS51044"/>
    </source>
</evidence>
<dbReference type="Proteomes" id="UP001445335">
    <property type="component" value="Unassembled WGS sequence"/>
</dbReference>
<name>A0AAW1RN82_9CHLO</name>
<protein>
    <recommendedName>
        <fullName evidence="16">SAP domain-containing protein</fullName>
    </recommendedName>
</protein>
<keyword evidence="8" id="KW-0862">Zinc</keyword>
<dbReference type="Pfam" id="PF02037">
    <property type="entry name" value="SAP"/>
    <property type="match status" value="1"/>
</dbReference>
<evidence type="ECO:0000256" key="5">
    <source>
        <dbReference type="ARBA" id="ARBA00022723"/>
    </source>
</evidence>
<accession>A0AAW1RN82</accession>
<feature type="compositionally biased region" description="Low complexity" evidence="11">
    <location>
        <begin position="530"/>
        <end position="540"/>
    </location>
</feature>
<evidence type="ECO:0000256" key="7">
    <source>
        <dbReference type="ARBA" id="ARBA00022786"/>
    </source>
</evidence>
<evidence type="ECO:0008006" key="16">
    <source>
        <dbReference type="Google" id="ProtNLM"/>
    </source>
</evidence>
<evidence type="ECO:0000256" key="11">
    <source>
        <dbReference type="SAM" id="MobiDB-lite"/>
    </source>
</evidence>
<dbReference type="InterPro" id="IPR011011">
    <property type="entry name" value="Znf_FYVE_PHD"/>
</dbReference>
<evidence type="ECO:0000313" key="14">
    <source>
        <dbReference type="EMBL" id="KAK9835201.1"/>
    </source>
</evidence>
<keyword evidence="9" id="KW-0539">Nucleus</keyword>
<sequence>MDAKVRKKMAALRIRELQQVLDRLGLEKKGRKADLQARIAAYFGEPAANGTVQPPREQYKIDAAAKLIDQVFSAMKGLPYLGPDANAAGGMALGGAGLPAGLVEAAAVGLISMQQAPGGTGAAAANGHATAAAGGAVRCICGSMASRGVMVQCEALECGVWQHCECVHYDAAAGGAFMCEGCRVARADPFWRATNRALAPAAKLVHVPGRPQRPGGAWDELYSHLRRDFQLPHALLDSLRAGSDTQLQACSVLLGDSVSARLHWPRHAELRVNNMQYRPYGRSGSLKLGANARDEPASVGTLCFHGRNALSLSAADNRPFCLVLQLARRRSRAEVMALMAPPETAEQALERVRQQAGGGGGDDELMMGHSVMSLRCPNSGMRIVKPARFKTSGGLVAFDLTTFLDLAERTRKWQCPHSMQAGTVQDLVVDGFVQRVLASLQARPEVMEVEVAPSGEWRAPGESAWRSIVEPAAGAGAVAHIKAEAPAALPSGVDAAGTSAPNGGANGVGVQHGGSDSEGELSEREEMRHAAASVAAAARNRPPEPEPEVIMLSDSDDDVTPPPPPLPPHTAWGPLPGTEAAMAQDGHDWIGDLLANGDADDALGGGAAEQGGGGWASAEGNGGVPMDYRGVIDLDPD</sequence>
<evidence type="ECO:0000313" key="15">
    <source>
        <dbReference type="Proteomes" id="UP001445335"/>
    </source>
</evidence>
<keyword evidence="7" id="KW-0833">Ubl conjugation pathway</keyword>
<evidence type="ECO:0000256" key="9">
    <source>
        <dbReference type="ARBA" id="ARBA00023242"/>
    </source>
</evidence>
<comment type="caution">
    <text evidence="14">The sequence shown here is derived from an EMBL/GenBank/DDBJ whole genome shotgun (WGS) entry which is preliminary data.</text>
</comment>
<feature type="domain" description="SAP" evidence="12">
    <location>
        <begin position="9"/>
        <end position="43"/>
    </location>
</feature>
<comment type="pathway">
    <text evidence="2">Protein modification; protein sumoylation.</text>
</comment>
<dbReference type="GO" id="GO:0061665">
    <property type="term" value="F:SUMO ligase activity"/>
    <property type="evidence" value="ECO:0007669"/>
    <property type="project" value="TreeGrafter"/>
</dbReference>
<dbReference type="SUPFAM" id="SSF68906">
    <property type="entry name" value="SAP domain"/>
    <property type="match status" value="1"/>
</dbReference>
<dbReference type="InterPro" id="IPR036361">
    <property type="entry name" value="SAP_dom_sf"/>
</dbReference>
<dbReference type="Gene3D" id="3.30.40.10">
    <property type="entry name" value="Zinc/RING finger domain, C3HC4 (zinc finger)"/>
    <property type="match status" value="2"/>
</dbReference>
<dbReference type="InterPro" id="IPR004181">
    <property type="entry name" value="Znf_MIZ"/>
</dbReference>
<feature type="region of interest" description="Disordered" evidence="11">
    <location>
        <begin position="491"/>
        <end position="564"/>
    </location>
</feature>
<organism evidence="14 15">
    <name type="scientific">Elliptochloris bilobata</name>
    <dbReference type="NCBI Taxonomy" id="381761"/>
    <lineage>
        <taxon>Eukaryota</taxon>
        <taxon>Viridiplantae</taxon>
        <taxon>Chlorophyta</taxon>
        <taxon>core chlorophytes</taxon>
        <taxon>Trebouxiophyceae</taxon>
        <taxon>Trebouxiophyceae incertae sedis</taxon>
        <taxon>Elliptochloris clade</taxon>
        <taxon>Elliptochloris</taxon>
    </lineage>
</organism>
<dbReference type="GO" id="GO:0008270">
    <property type="term" value="F:zinc ion binding"/>
    <property type="evidence" value="ECO:0007669"/>
    <property type="project" value="UniProtKB-KW"/>
</dbReference>
<dbReference type="SMART" id="SM00513">
    <property type="entry name" value="SAP"/>
    <property type="match status" value="1"/>
</dbReference>
<evidence type="ECO:0000256" key="1">
    <source>
        <dbReference type="ARBA" id="ARBA00004123"/>
    </source>
</evidence>
<comment type="similarity">
    <text evidence="3">Belongs to the PIAS family.</text>
</comment>
<dbReference type="PANTHER" id="PTHR10782:SF4">
    <property type="entry name" value="TONALLI, ISOFORM E"/>
    <property type="match status" value="1"/>
</dbReference>
<dbReference type="EMBL" id="JALJOU010000029">
    <property type="protein sequence ID" value="KAK9835201.1"/>
    <property type="molecule type" value="Genomic_DNA"/>
</dbReference>
<dbReference type="GO" id="GO:0000785">
    <property type="term" value="C:chromatin"/>
    <property type="evidence" value="ECO:0007669"/>
    <property type="project" value="TreeGrafter"/>
</dbReference>
<dbReference type="GO" id="GO:0016925">
    <property type="term" value="P:protein sumoylation"/>
    <property type="evidence" value="ECO:0007669"/>
    <property type="project" value="TreeGrafter"/>
</dbReference>
<dbReference type="SMART" id="SM00249">
    <property type="entry name" value="PHD"/>
    <property type="match status" value="1"/>
</dbReference>
<proteinExistence type="inferred from homology"/>
<evidence type="ECO:0000256" key="3">
    <source>
        <dbReference type="ARBA" id="ARBA00005383"/>
    </source>
</evidence>
<dbReference type="PROSITE" id="PS50800">
    <property type="entry name" value="SAP"/>
    <property type="match status" value="1"/>
</dbReference>
<dbReference type="InterPro" id="IPR013083">
    <property type="entry name" value="Znf_RING/FYVE/PHD"/>
</dbReference>
<evidence type="ECO:0000256" key="10">
    <source>
        <dbReference type="PROSITE-ProRule" id="PRU00452"/>
    </source>
</evidence>
<keyword evidence="6 10" id="KW-0863">Zinc-finger</keyword>
<feature type="region of interest" description="Disordered" evidence="11">
    <location>
        <begin position="601"/>
        <end position="637"/>
    </location>
</feature>
<comment type="subcellular location">
    <subcellularLocation>
        <location evidence="1">Nucleus</location>
    </subcellularLocation>
</comment>
<keyword evidence="5" id="KW-0479">Metal-binding</keyword>
<dbReference type="InterPro" id="IPR003034">
    <property type="entry name" value="SAP_dom"/>
</dbReference>
<keyword evidence="15" id="KW-1185">Reference proteome</keyword>
<dbReference type="GO" id="GO:0005634">
    <property type="term" value="C:nucleus"/>
    <property type="evidence" value="ECO:0007669"/>
    <property type="project" value="UniProtKB-SubCell"/>
</dbReference>
<evidence type="ECO:0000256" key="2">
    <source>
        <dbReference type="ARBA" id="ARBA00004718"/>
    </source>
</evidence>
<feature type="compositionally biased region" description="Gly residues" evidence="11">
    <location>
        <begin position="603"/>
        <end position="623"/>
    </location>
</feature>
<gene>
    <name evidence="14" type="ORF">WJX81_005406</name>
</gene>
<dbReference type="PROSITE" id="PS51044">
    <property type="entry name" value="ZF_SP_RING"/>
    <property type="match status" value="1"/>
</dbReference>
<dbReference type="AlphaFoldDB" id="A0AAW1RN82"/>
<evidence type="ECO:0000256" key="4">
    <source>
        <dbReference type="ARBA" id="ARBA00022679"/>
    </source>
</evidence>
<evidence type="ECO:0000256" key="8">
    <source>
        <dbReference type="ARBA" id="ARBA00022833"/>
    </source>
</evidence>
<dbReference type="PROSITE" id="PS01359">
    <property type="entry name" value="ZF_PHD_1"/>
    <property type="match status" value="1"/>
</dbReference>
<dbReference type="PANTHER" id="PTHR10782">
    <property type="entry name" value="ZINC FINGER MIZ DOMAIN-CONTAINING PROTEIN"/>
    <property type="match status" value="1"/>
</dbReference>
<reference evidence="14 15" key="1">
    <citation type="journal article" date="2024" name="Nat. Commun.">
        <title>Phylogenomics reveals the evolutionary origins of lichenization in chlorophyte algae.</title>
        <authorList>
            <person name="Puginier C."/>
            <person name="Libourel C."/>
            <person name="Otte J."/>
            <person name="Skaloud P."/>
            <person name="Haon M."/>
            <person name="Grisel S."/>
            <person name="Petersen M."/>
            <person name="Berrin J.G."/>
            <person name="Delaux P.M."/>
            <person name="Dal Grande F."/>
            <person name="Keller J."/>
        </authorList>
    </citation>
    <scope>NUCLEOTIDE SEQUENCE [LARGE SCALE GENOMIC DNA]</scope>
    <source>
        <strain evidence="14 15">SAG 245.80</strain>
    </source>
</reference>
<keyword evidence="4" id="KW-0808">Transferase</keyword>